<name>A0A9N9WD99_9NEOP</name>
<gene>
    <name evidence="2" type="ORF">DIATSA_LOCUS7777</name>
</gene>
<feature type="region of interest" description="Disordered" evidence="1">
    <location>
        <begin position="376"/>
        <end position="542"/>
    </location>
</feature>
<feature type="compositionally biased region" description="Basic and acidic residues" evidence="1">
    <location>
        <begin position="474"/>
        <end position="495"/>
    </location>
</feature>
<protein>
    <recommendedName>
        <fullName evidence="4">RRM domain-containing protein</fullName>
    </recommendedName>
</protein>
<dbReference type="OrthoDB" id="7476567at2759"/>
<feature type="compositionally biased region" description="Acidic residues" evidence="1">
    <location>
        <begin position="499"/>
        <end position="508"/>
    </location>
</feature>
<sequence length="542" mass="62302">MAIVELQKLPPSVKMPKLMYSIRGILRKGNLNSRFWVTEIADMRTSDCKEAKLEFATREEAWDAKEILNQYPFRNGNDRSIITARIFDEKHNINRHPSPYRNRGSKRSRSRSRGNFYSRYSMDRDRSRSPLYHDTSELDLEIELLRKKRLVIEEERRLLLEQKKLDMLRERGPNASDFYDDMERSRDRKKRPRREMDEVIRNARPHKPHLPQFKKPCRILTDQMSSLIDKHSTCEETKMLTKLIVAQLRRRLAVELENKDFIPANKIVDLYRSKYPQSSDEEFIMPIIKNLRLSHWSLSNPKKKDNDQKNNQMEISEKAQVDPGSSTPADKVRNDQTHSCEPNIKIKVELNKSVKEEAVVTETMKEIATVELKRESTLAEEKKDTTIVEQKQVTTTKKPCTTTEGKETTATPMGKKDTSTAEGKKETTTIEGKKESATAEGKTETTTEGKESSTAEGKNETTTEGKKKTTTAEGKTETTTEGKKETSPAERKEIAGEVMENEPLEAADAEMLGAADEDWFQDGVDWTDGDSEEEEADENTNQ</sequence>
<feature type="compositionally biased region" description="Acidic residues" evidence="1">
    <location>
        <begin position="515"/>
        <end position="542"/>
    </location>
</feature>
<evidence type="ECO:0008006" key="4">
    <source>
        <dbReference type="Google" id="ProtNLM"/>
    </source>
</evidence>
<reference evidence="2" key="1">
    <citation type="submission" date="2021-12" db="EMBL/GenBank/DDBJ databases">
        <authorList>
            <person name="King R."/>
        </authorList>
    </citation>
    <scope>NUCLEOTIDE SEQUENCE</scope>
</reference>
<evidence type="ECO:0000313" key="2">
    <source>
        <dbReference type="EMBL" id="CAG9790091.1"/>
    </source>
</evidence>
<feature type="compositionally biased region" description="Basic residues" evidence="1">
    <location>
        <begin position="103"/>
        <end position="112"/>
    </location>
</feature>
<reference evidence="2" key="2">
    <citation type="submission" date="2022-10" db="EMBL/GenBank/DDBJ databases">
        <authorList>
            <consortium name="ENA_rothamsted_submissions"/>
            <consortium name="culmorum"/>
            <person name="King R."/>
        </authorList>
    </citation>
    <scope>NUCLEOTIDE SEQUENCE</scope>
</reference>
<evidence type="ECO:0000313" key="3">
    <source>
        <dbReference type="Proteomes" id="UP001153714"/>
    </source>
</evidence>
<feature type="compositionally biased region" description="Basic and acidic residues" evidence="1">
    <location>
        <begin position="414"/>
        <end position="467"/>
    </location>
</feature>
<accession>A0A9N9WD99</accession>
<proteinExistence type="predicted"/>
<dbReference type="Proteomes" id="UP001153714">
    <property type="component" value="Chromosome 20"/>
</dbReference>
<dbReference type="EMBL" id="OU893351">
    <property type="protein sequence ID" value="CAG9790091.1"/>
    <property type="molecule type" value="Genomic_DNA"/>
</dbReference>
<feature type="compositionally biased region" description="Basic and acidic residues" evidence="1">
    <location>
        <begin position="376"/>
        <end position="386"/>
    </location>
</feature>
<feature type="region of interest" description="Disordered" evidence="1">
    <location>
        <begin position="93"/>
        <end position="129"/>
    </location>
</feature>
<dbReference type="AlphaFoldDB" id="A0A9N9WD99"/>
<feature type="region of interest" description="Disordered" evidence="1">
    <location>
        <begin position="315"/>
        <end position="338"/>
    </location>
</feature>
<keyword evidence="3" id="KW-1185">Reference proteome</keyword>
<feature type="region of interest" description="Disordered" evidence="1">
    <location>
        <begin position="174"/>
        <end position="195"/>
    </location>
</feature>
<feature type="compositionally biased region" description="Low complexity" evidence="1">
    <location>
        <begin position="394"/>
        <end position="412"/>
    </location>
</feature>
<organism evidence="2 3">
    <name type="scientific">Diatraea saccharalis</name>
    <name type="common">sugarcane borer</name>
    <dbReference type="NCBI Taxonomy" id="40085"/>
    <lineage>
        <taxon>Eukaryota</taxon>
        <taxon>Metazoa</taxon>
        <taxon>Ecdysozoa</taxon>
        <taxon>Arthropoda</taxon>
        <taxon>Hexapoda</taxon>
        <taxon>Insecta</taxon>
        <taxon>Pterygota</taxon>
        <taxon>Neoptera</taxon>
        <taxon>Endopterygota</taxon>
        <taxon>Lepidoptera</taxon>
        <taxon>Glossata</taxon>
        <taxon>Ditrysia</taxon>
        <taxon>Pyraloidea</taxon>
        <taxon>Crambidae</taxon>
        <taxon>Crambinae</taxon>
        <taxon>Diatraea</taxon>
    </lineage>
</organism>
<evidence type="ECO:0000256" key="1">
    <source>
        <dbReference type="SAM" id="MobiDB-lite"/>
    </source>
</evidence>